<evidence type="ECO:0000313" key="1">
    <source>
        <dbReference type="EMBL" id="QJB69915.1"/>
    </source>
</evidence>
<proteinExistence type="predicted"/>
<evidence type="ECO:0000313" key="2">
    <source>
        <dbReference type="Proteomes" id="UP000501600"/>
    </source>
</evidence>
<organism evidence="1 2">
    <name type="scientific">Parasphingorhabdus halotolerans</name>
    <dbReference type="NCBI Taxonomy" id="2725558"/>
    <lineage>
        <taxon>Bacteria</taxon>
        <taxon>Pseudomonadati</taxon>
        <taxon>Pseudomonadota</taxon>
        <taxon>Alphaproteobacteria</taxon>
        <taxon>Sphingomonadales</taxon>
        <taxon>Sphingomonadaceae</taxon>
        <taxon>Parasphingorhabdus</taxon>
    </lineage>
</organism>
<dbReference type="PANTHER" id="PTHR33361">
    <property type="entry name" value="GLR0591 PROTEIN"/>
    <property type="match status" value="1"/>
</dbReference>
<dbReference type="KEGG" id="phao:HF685_11985"/>
<keyword evidence="2" id="KW-1185">Reference proteome</keyword>
<accession>A0A6H2DPM7</accession>
<dbReference type="Pfam" id="PF05960">
    <property type="entry name" value="DUF885"/>
    <property type="match status" value="1"/>
</dbReference>
<protein>
    <submittedName>
        <fullName evidence="1">DUF885 domain-containing protein</fullName>
    </submittedName>
</protein>
<dbReference type="AlphaFoldDB" id="A0A6H2DPM7"/>
<dbReference type="Proteomes" id="UP000501600">
    <property type="component" value="Chromosome"/>
</dbReference>
<dbReference type="InterPro" id="IPR010281">
    <property type="entry name" value="DUF885"/>
</dbReference>
<reference evidence="1 2" key="1">
    <citation type="submission" date="2020-04" db="EMBL/GenBank/DDBJ databases">
        <title>Genome sequence for Sphingorhabdus sp. strain M1.</title>
        <authorList>
            <person name="Park S.-J."/>
        </authorList>
    </citation>
    <scope>NUCLEOTIDE SEQUENCE [LARGE SCALE GENOMIC DNA]</scope>
    <source>
        <strain evidence="1 2">JK6</strain>
    </source>
</reference>
<dbReference type="RefSeq" id="WP_168820183.1">
    <property type="nucleotide sequence ID" value="NZ_CP051217.1"/>
</dbReference>
<sequence>MTLSALCLPQMQPDNAHAETAGVETEAAQFDALLATHAARIMRSAPEWATQMGVSEDVAGTGFQSHLSAYSPQANAEVAELLDQSAAELAAIDRSKLSTRRQISYDVLSYAYNIAQRQNRFGKGQPSVLLANPPYAVNQLFGPQIDIPRLLIAQQPVRSEAEARAWLSRASELSRVLDELAAMTEADARRGVIPPWFALEAIAKSATSFTEKPESEHPIMAAFGEKLEVIKDLDDAKRASLQSEALTILSSQIYPAYRRFGARMAALVPAAGRDAGLWRMKDGAAMYRVALEAYGANGLSPDEIHQIGLGDVDRIHGQMDKILKAHGYSNGSIGERMAALAKDPEYLIPDTDESKAELITKLQSDVDRILALAPQWFLDVPEYKVEVRRIPVHEQDASSGGYYTPPPLDGSRPGIFWINMKNAADIPTYTLKSLVMHEAVPGHHFQAAKSLSITDLPLIQNMMWFGDYGEGWALYAEELAKEMGMYEGDDLGNLGRLRMELYRAARLVVDTGIHDKKWSHDRAIDYMVGVTGESRDSITREIERYAVWPGQAASYKLGMIQFLRLRKKAETVLGDRFDIREFHDVALRDGSMPMKILEMRINAWIAEKRREK</sequence>
<dbReference type="EMBL" id="CP051217">
    <property type="protein sequence ID" value="QJB69915.1"/>
    <property type="molecule type" value="Genomic_DNA"/>
</dbReference>
<gene>
    <name evidence="1" type="ORF">HF685_11985</name>
</gene>
<dbReference type="PANTHER" id="PTHR33361:SF2">
    <property type="entry name" value="DUF885 DOMAIN-CONTAINING PROTEIN"/>
    <property type="match status" value="1"/>
</dbReference>
<name>A0A6H2DPM7_9SPHN</name>